<dbReference type="GO" id="GO:0006541">
    <property type="term" value="P:glutamine metabolic process"/>
    <property type="evidence" value="ECO:0007669"/>
    <property type="project" value="TreeGrafter"/>
</dbReference>
<dbReference type="STRING" id="857566.A0A1E3PH39"/>
<dbReference type="PANTHER" id="PTHR23088:SF30">
    <property type="entry name" value="OMEGA-AMIDASE NIT2"/>
    <property type="match status" value="1"/>
</dbReference>
<dbReference type="Proteomes" id="UP000095009">
    <property type="component" value="Unassembled WGS sequence"/>
</dbReference>
<dbReference type="PROSITE" id="PS50263">
    <property type="entry name" value="CN_HYDROLASE"/>
    <property type="match status" value="1"/>
</dbReference>
<dbReference type="CDD" id="cd07572">
    <property type="entry name" value="nit"/>
    <property type="match status" value="1"/>
</dbReference>
<dbReference type="OrthoDB" id="10250282at2759"/>
<dbReference type="Gene3D" id="3.60.110.10">
    <property type="entry name" value="Carbon-nitrogen hydrolase"/>
    <property type="match status" value="1"/>
</dbReference>
<evidence type="ECO:0000313" key="5">
    <source>
        <dbReference type="Proteomes" id="UP000095009"/>
    </source>
</evidence>
<organism evidence="4 5">
    <name type="scientific">Nadsonia fulvescens var. elongata DSM 6958</name>
    <dbReference type="NCBI Taxonomy" id="857566"/>
    <lineage>
        <taxon>Eukaryota</taxon>
        <taxon>Fungi</taxon>
        <taxon>Dikarya</taxon>
        <taxon>Ascomycota</taxon>
        <taxon>Saccharomycotina</taxon>
        <taxon>Dipodascomycetes</taxon>
        <taxon>Dipodascales</taxon>
        <taxon>Dipodascales incertae sedis</taxon>
        <taxon>Nadsonia</taxon>
    </lineage>
</organism>
<comment type="similarity">
    <text evidence="1">Belongs to the carbon-nitrogen hydrolase superfamily. NIT1/NIT2 family.</text>
</comment>
<feature type="domain" description="CN hydrolase" evidence="3">
    <location>
        <begin position="7"/>
        <end position="253"/>
    </location>
</feature>
<reference evidence="4 5" key="1">
    <citation type="journal article" date="2016" name="Proc. Natl. Acad. Sci. U.S.A.">
        <title>Comparative genomics of biotechnologically important yeasts.</title>
        <authorList>
            <person name="Riley R."/>
            <person name="Haridas S."/>
            <person name="Wolfe K.H."/>
            <person name="Lopes M.R."/>
            <person name="Hittinger C.T."/>
            <person name="Goeker M."/>
            <person name="Salamov A.A."/>
            <person name="Wisecaver J.H."/>
            <person name="Long T.M."/>
            <person name="Calvey C.H."/>
            <person name="Aerts A.L."/>
            <person name="Barry K.W."/>
            <person name="Choi C."/>
            <person name="Clum A."/>
            <person name="Coughlan A.Y."/>
            <person name="Deshpande S."/>
            <person name="Douglass A.P."/>
            <person name="Hanson S.J."/>
            <person name="Klenk H.-P."/>
            <person name="LaButti K.M."/>
            <person name="Lapidus A."/>
            <person name="Lindquist E.A."/>
            <person name="Lipzen A.M."/>
            <person name="Meier-Kolthoff J.P."/>
            <person name="Ohm R.A."/>
            <person name="Otillar R.P."/>
            <person name="Pangilinan J.L."/>
            <person name="Peng Y."/>
            <person name="Rokas A."/>
            <person name="Rosa C.A."/>
            <person name="Scheuner C."/>
            <person name="Sibirny A.A."/>
            <person name="Slot J.C."/>
            <person name="Stielow J.B."/>
            <person name="Sun H."/>
            <person name="Kurtzman C.P."/>
            <person name="Blackwell M."/>
            <person name="Grigoriev I.V."/>
            <person name="Jeffries T.W."/>
        </authorList>
    </citation>
    <scope>NUCLEOTIDE SEQUENCE [LARGE SCALE GENOMIC DNA]</scope>
    <source>
        <strain evidence="4 5">DSM 6958</strain>
    </source>
</reference>
<keyword evidence="2 4" id="KW-0378">Hydrolase</keyword>
<dbReference type="InterPro" id="IPR003010">
    <property type="entry name" value="C-N_Hydrolase"/>
</dbReference>
<dbReference type="PANTHER" id="PTHR23088">
    <property type="entry name" value="NITRILASE-RELATED"/>
    <property type="match status" value="1"/>
</dbReference>
<keyword evidence="5" id="KW-1185">Reference proteome</keyword>
<dbReference type="GO" id="GO:0005739">
    <property type="term" value="C:mitochondrion"/>
    <property type="evidence" value="ECO:0007669"/>
    <property type="project" value="TreeGrafter"/>
</dbReference>
<dbReference type="InterPro" id="IPR001110">
    <property type="entry name" value="UPF0012_CS"/>
</dbReference>
<dbReference type="InterPro" id="IPR045254">
    <property type="entry name" value="Nit1/2_C-N_Hydrolase"/>
</dbReference>
<evidence type="ECO:0000313" key="4">
    <source>
        <dbReference type="EMBL" id="ODQ64711.1"/>
    </source>
</evidence>
<gene>
    <name evidence="4" type="ORF">NADFUDRAFT_83615</name>
</gene>
<dbReference type="PROSITE" id="PS01227">
    <property type="entry name" value="UPF0012"/>
    <property type="match status" value="1"/>
</dbReference>
<evidence type="ECO:0000259" key="3">
    <source>
        <dbReference type="PROSITE" id="PS50263"/>
    </source>
</evidence>
<dbReference type="EMBL" id="KV454411">
    <property type="protein sequence ID" value="ODQ64711.1"/>
    <property type="molecule type" value="Genomic_DNA"/>
</dbReference>
<dbReference type="GO" id="GO:0050152">
    <property type="term" value="F:omega-amidase activity"/>
    <property type="evidence" value="ECO:0007669"/>
    <property type="project" value="TreeGrafter"/>
</dbReference>
<evidence type="ECO:0000256" key="1">
    <source>
        <dbReference type="ARBA" id="ARBA00010613"/>
    </source>
</evidence>
<accession>A0A1E3PH39</accession>
<dbReference type="InterPro" id="IPR036526">
    <property type="entry name" value="C-N_Hydrolase_sf"/>
</dbReference>
<proteinExistence type="inferred from homology"/>
<name>A0A1E3PH39_9ASCO</name>
<evidence type="ECO:0000256" key="2">
    <source>
        <dbReference type="ARBA" id="ARBA00022801"/>
    </source>
</evidence>
<dbReference type="GO" id="GO:0006107">
    <property type="term" value="P:oxaloacetate metabolic process"/>
    <property type="evidence" value="ECO:0007669"/>
    <property type="project" value="TreeGrafter"/>
</dbReference>
<sequence length="286" mass="30821">MSLAQKLKIALLQVGATADKAANLALVKAKVTEAAANGAKLVVLPECFNSPYAVTAFPKYAESIPEGETTQFLSQLAQDTKTFIIGGSIPENADGKIYNTNISFNPRGELIGKHRKVHLFDINVPGKIRFIESEVLSPGNKATVIDIEGYGKVGVGICYDIRFPELASIAGRKGAFAMIYPGAFNLTTGPLHWSLLGRARSNDNQLYVLMCGPARDMTSGYHAWGHSLVADPLGQIITEADEKETIVYAELDPELIENTRATIPITTQRMFGVYDDVAATGKCSAL</sequence>
<dbReference type="GO" id="GO:0006528">
    <property type="term" value="P:asparagine metabolic process"/>
    <property type="evidence" value="ECO:0007669"/>
    <property type="project" value="TreeGrafter"/>
</dbReference>
<dbReference type="FunFam" id="3.60.110.10:FF:000002">
    <property type="entry name" value="Nitrilase family member 2"/>
    <property type="match status" value="1"/>
</dbReference>
<dbReference type="Pfam" id="PF00795">
    <property type="entry name" value="CN_hydrolase"/>
    <property type="match status" value="1"/>
</dbReference>
<protein>
    <submittedName>
        <fullName evidence="4">Carbon-nitrogen hydrolase</fullName>
    </submittedName>
</protein>
<dbReference type="AlphaFoldDB" id="A0A1E3PH39"/>
<dbReference type="SUPFAM" id="SSF56317">
    <property type="entry name" value="Carbon-nitrogen hydrolase"/>
    <property type="match status" value="1"/>
</dbReference>